<dbReference type="GO" id="GO:0003723">
    <property type="term" value="F:RNA binding"/>
    <property type="evidence" value="ECO:0007669"/>
    <property type="project" value="TreeGrafter"/>
</dbReference>
<dbReference type="GO" id="GO:0005737">
    <property type="term" value="C:cytoplasm"/>
    <property type="evidence" value="ECO:0007669"/>
    <property type="project" value="TreeGrafter"/>
</dbReference>
<gene>
    <name evidence="3" type="ORF">HDU87_002721</name>
</gene>
<dbReference type="Pfam" id="PF09282">
    <property type="entry name" value="Mago-bind"/>
    <property type="match status" value="1"/>
</dbReference>
<keyword evidence="4" id="KW-1185">Reference proteome</keyword>
<comment type="caution">
    <text evidence="3">The sequence shown here is derived from an EMBL/GenBank/DDBJ whole genome shotgun (WGS) entry which is preliminary data.</text>
</comment>
<sequence>MSSVPQQSPGVSGIVEYKPGDRVIPASRRPDGTVRKERKVRPGFVPQEDAARYSNAKIDATKVPAGYVPGLQQGSTSQPVIDSAATKAAKKNAKRKAKKVEESLGLGGREAAADSGSSKPAAPLSDGGLPSTAVPAAAAAADPEKKLKALRKKLRQITEIEAKQSASTPLNDDQRQKVASKPELEAEVAELEKALSALAVQ</sequence>
<name>A0AAD5TRP0_9FUNG</name>
<evidence type="ECO:0000256" key="1">
    <source>
        <dbReference type="SAM" id="MobiDB-lite"/>
    </source>
</evidence>
<evidence type="ECO:0000313" key="3">
    <source>
        <dbReference type="EMBL" id="KAJ3185154.1"/>
    </source>
</evidence>
<dbReference type="GO" id="GO:1903259">
    <property type="term" value="P:exon-exon junction complex disassembly"/>
    <property type="evidence" value="ECO:0007669"/>
    <property type="project" value="InterPro"/>
</dbReference>
<feature type="region of interest" description="Disordered" evidence="1">
    <location>
        <begin position="160"/>
        <end position="181"/>
    </location>
</feature>
<evidence type="ECO:0000313" key="4">
    <source>
        <dbReference type="Proteomes" id="UP001212152"/>
    </source>
</evidence>
<proteinExistence type="predicted"/>
<feature type="compositionally biased region" description="Basic residues" evidence="1">
    <location>
        <begin position="88"/>
        <end position="98"/>
    </location>
</feature>
<dbReference type="InterPro" id="IPR015362">
    <property type="entry name" value="WIBG_mago-bd"/>
</dbReference>
<dbReference type="SUPFAM" id="SSF101931">
    <property type="entry name" value="Pym (Within the bgcn gene intron protein, WIBG), N-terminal domain"/>
    <property type="match status" value="1"/>
</dbReference>
<protein>
    <recommendedName>
        <fullName evidence="2">WIBG Mago-binding domain-containing protein</fullName>
    </recommendedName>
</protein>
<dbReference type="PANTHER" id="PTHR22959">
    <property type="entry name" value="PYM PROTEIN"/>
    <property type="match status" value="1"/>
</dbReference>
<organism evidence="3 4">
    <name type="scientific">Geranomyces variabilis</name>
    <dbReference type="NCBI Taxonomy" id="109894"/>
    <lineage>
        <taxon>Eukaryota</taxon>
        <taxon>Fungi</taxon>
        <taxon>Fungi incertae sedis</taxon>
        <taxon>Chytridiomycota</taxon>
        <taxon>Chytridiomycota incertae sedis</taxon>
        <taxon>Chytridiomycetes</taxon>
        <taxon>Spizellomycetales</taxon>
        <taxon>Powellomycetaceae</taxon>
        <taxon>Geranomyces</taxon>
    </lineage>
</organism>
<dbReference type="SMART" id="SM01273">
    <property type="entry name" value="Mago-bind"/>
    <property type="match status" value="1"/>
</dbReference>
<feature type="compositionally biased region" description="Basic and acidic residues" evidence="1">
    <location>
        <begin position="172"/>
        <end position="181"/>
    </location>
</feature>
<evidence type="ECO:0000259" key="2">
    <source>
        <dbReference type="SMART" id="SM01273"/>
    </source>
</evidence>
<dbReference type="EMBL" id="JADGJQ010000002">
    <property type="protein sequence ID" value="KAJ3185154.1"/>
    <property type="molecule type" value="Genomic_DNA"/>
</dbReference>
<dbReference type="PANTHER" id="PTHR22959:SF0">
    <property type="entry name" value="PARTNER OF Y14 AND MAGO"/>
    <property type="match status" value="1"/>
</dbReference>
<reference evidence="3" key="1">
    <citation type="submission" date="2020-05" db="EMBL/GenBank/DDBJ databases">
        <title>Phylogenomic resolution of chytrid fungi.</title>
        <authorList>
            <person name="Stajich J.E."/>
            <person name="Amses K."/>
            <person name="Simmons R."/>
            <person name="Seto K."/>
            <person name="Myers J."/>
            <person name="Bonds A."/>
            <person name="Quandt C.A."/>
            <person name="Barry K."/>
            <person name="Liu P."/>
            <person name="Grigoriev I."/>
            <person name="Longcore J.E."/>
            <person name="James T.Y."/>
        </authorList>
    </citation>
    <scope>NUCLEOTIDE SEQUENCE</scope>
    <source>
        <strain evidence="3">JEL0379</strain>
    </source>
</reference>
<feature type="domain" description="WIBG Mago-binding" evidence="2">
    <location>
        <begin position="20"/>
        <end position="46"/>
    </location>
</feature>
<dbReference type="InterPro" id="IPR039333">
    <property type="entry name" value="PYM1"/>
</dbReference>
<feature type="compositionally biased region" description="Low complexity" evidence="1">
    <location>
        <begin position="129"/>
        <end position="141"/>
    </location>
</feature>
<accession>A0AAD5TRP0</accession>
<dbReference type="GO" id="GO:0035145">
    <property type="term" value="C:exon-exon junction complex"/>
    <property type="evidence" value="ECO:0007669"/>
    <property type="project" value="TreeGrafter"/>
</dbReference>
<feature type="region of interest" description="Disordered" evidence="1">
    <location>
        <begin position="22"/>
        <end position="144"/>
    </location>
</feature>
<dbReference type="Proteomes" id="UP001212152">
    <property type="component" value="Unassembled WGS sequence"/>
</dbReference>
<dbReference type="AlphaFoldDB" id="A0AAD5TRP0"/>
<dbReference type="InterPro" id="IPR036348">
    <property type="entry name" value="WIBG_N_sf"/>
</dbReference>